<proteinExistence type="predicted"/>
<dbReference type="NCBIfam" id="TIGR03747">
    <property type="entry name" value="conj_TIGR03747"/>
    <property type="match status" value="1"/>
</dbReference>
<dbReference type="RefSeq" id="WP_114480531.1">
    <property type="nucleotide sequence ID" value="NZ_QPII01000019.1"/>
</dbReference>
<evidence type="ECO:0000256" key="1">
    <source>
        <dbReference type="SAM" id="Phobius"/>
    </source>
</evidence>
<keyword evidence="3" id="KW-1185">Reference proteome</keyword>
<feature type="transmembrane region" description="Helical" evidence="1">
    <location>
        <begin position="182"/>
        <end position="203"/>
    </location>
</feature>
<evidence type="ECO:0000313" key="2">
    <source>
        <dbReference type="EMBL" id="RCV86906.1"/>
    </source>
</evidence>
<dbReference type="OrthoDB" id="8443503at2"/>
<organism evidence="2 3">
    <name type="scientific">Billgrantia montanilacus</name>
    <dbReference type="NCBI Taxonomy" id="2282305"/>
    <lineage>
        <taxon>Bacteria</taxon>
        <taxon>Pseudomonadati</taxon>
        <taxon>Pseudomonadota</taxon>
        <taxon>Gammaproteobacteria</taxon>
        <taxon>Oceanospirillales</taxon>
        <taxon>Halomonadaceae</taxon>
        <taxon>Billgrantia</taxon>
    </lineage>
</organism>
<dbReference type="AlphaFoldDB" id="A0A368TRE5"/>
<dbReference type="Proteomes" id="UP000252405">
    <property type="component" value="Unassembled WGS sequence"/>
</dbReference>
<dbReference type="InterPro" id="IPR022266">
    <property type="entry name" value="DtrJ-like"/>
</dbReference>
<feature type="transmembrane region" description="Helical" evidence="1">
    <location>
        <begin position="21"/>
        <end position="41"/>
    </location>
</feature>
<feature type="transmembrane region" description="Helical" evidence="1">
    <location>
        <begin position="209"/>
        <end position="228"/>
    </location>
</feature>
<protein>
    <submittedName>
        <fullName evidence="2">TIGR03747 family integrating conjugative element membrane protein</fullName>
    </submittedName>
</protein>
<accession>A0A368TRE5</accession>
<name>A0A368TRE5_9GAMM</name>
<keyword evidence="1" id="KW-0812">Transmembrane</keyword>
<feature type="transmembrane region" description="Helical" evidence="1">
    <location>
        <begin position="139"/>
        <end position="162"/>
    </location>
</feature>
<evidence type="ECO:0000313" key="3">
    <source>
        <dbReference type="Proteomes" id="UP000252405"/>
    </source>
</evidence>
<sequence length="232" mass="25847">MATKTAERTHERRGGLFSRSIGIPMQLVGILLVSLLCSILIEWAGIFWEWWAQPGAEHARMTMEREMGWLGSEFSRSLVVSRPVESATWFIGMAYEWLFVKSGITPFLENNANSGGWLGTLHQYLQAAVYVTLMTLTRVVILVLTSPLFALAGLVGLVDGLVRRDLRRFGAGRESAFIYHHAKRMVGPVFVVGWIVYLSVPFAIHPNVFLLPCAALFGLLVSVATGSFKKYL</sequence>
<reference evidence="2 3" key="1">
    <citation type="submission" date="2018-07" db="EMBL/GenBank/DDBJ databases">
        <title>Halomonas montanilacus sp. nov., isolated from Lake Pengyan on Tibetan Plateau.</title>
        <authorList>
            <person name="Lu H."/>
            <person name="Xing P."/>
            <person name="Wu Q."/>
        </authorList>
    </citation>
    <scope>NUCLEOTIDE SEQUENCE [LARGE SCALE GENOMIC DNA]</scope>
    <source>
        <strain evidence="2 3">PYC7W</strain>
    </source>
</reference>
<keyword evidence="1" id="KW-0472">Membrane</keyword>
<gene>
    <name evidence="2" type="ORF">DU505_18930</name>
</gene>
<dbReference type="Pfam" id="PF14348">
    <property type="entry name" value="DtrJ-like"/>
    <property type="match status" value="1"/>
</dbReference>
<keyword evidence="1" id="KW-1133">Transmembrane helix</keyword>
<dbReference type="EMBL" id="QPII01000019">
    <property type="protein sequence ID" value="RCV86906.1"/>
    <property type="molecule type" value="Genomic_DNA"/>
</dbReference>
<comment type="caution">
    <text evidence="2">The sequence shown here is derived from an EMBL/GenBank/DDBJ whole genome shotgun (WGS) entry which is preliminary data.</text>
</comment>